<dbReference type="Proteomes" id="UP000433883">
    <property type="component" value="Unassembled WGS sequence"/>
</dbReference>
<dbReference type="AlphaFoldDB" id="A0A8H3Z1A4"/>
<dbReference type="Proteomes" id="UP000490939">
    <property type="component" value="Unassembled WGS sequence"/>
</dbReference>
<dbReference type="InterPro" id="IPR023631">
    <property type="entry name" value="Amidase_dom"/>
</dbReference>
<name>A0A8H3Z1A4_VENIN</name>
<reference evidence="5 7" key="1">
    <citation type="submission" date="2019-11" db="EMBL/GenBank/DDBJ databases">
        <title>Venturia inaequalis Genome Resource.</title>
        <authorList>
            <person name="Lichtner F.J."/>
        </authorList>
    </citation>
    <scope>NUCLEOTIDE SEQUENCE [LARGE SCALE GENOMIC DNA]</scope>
    <source>
        <strain evidence="5">Bline_iso_100314</strain>
        <strain evidence="6 8">DMI_063113</strain>
    </source>
</reference>
<keyword evidence="2" id="KW-0378">Hydrolase</keyword>
<gene>
    <name evidence="5" type="ORF">BLS_006737</name>
    <name evidence="6" type="ORF">EG327_008087</name>
</gene>
<dbReference type="PIRSF" id="PIRSF001221">
    <property type="entry name" value="Amidase_fungi"/>
    <property type="match status" value="1"/>
</dbReference>
<dbReference type="EMBL" id="WNWQ01000050">
    <property type="protein sequence ID" value="KAE9981985.1"/>
    <property type="molecule type" value="Genomic_DNA"/>
</dbReference>
<feature type="active site" description="Charge relay system" evidence="3">
    <location>
        <position position="132"/>
    </location>
</feature>
<accession>A0A8H3Z1A4</accession>
<organism evidence="5 7">
    <name type="scientific">Venturia inaequalis</name>
    <name type="common">Apple scab fungus</name>
    <dbReference type="NCBI Taxonomy" id="5025"/>
    <lineage>
        <taxon>Eukaryota</taxon>
        <taxon>Fungi</taxon>
        <taxon>Dikarya</taxon>
        <taxon>Ascomycota</taxon>
        <taxon>Pezizomycotina</taxon>
        <taxon>Dothideomycetes</taxon>
        <taxon>Pleosporomycetidae</taxon>
        <taxon>Venturiales</taxon>
        <taxon>Venturiaceae</taxon>
        <taxon>Venturia</taxon>
    </lineage>
</organism>
<evidence type="ECO:0000313" key="7">
    <source>
        <dbReference type="Proteomes" id="UP000433883"/>
    </source>
</evidence>
<evidence type="ECO:0000313" key="6">
    <source>
        <dbReference type="EMBL" id="KAE9994574.1"/>
    </source>
</evidence>
<feature type="active site" description="Charge relay system" evidence="3">
    <location>
        <position position="217"/>
    </location>
</feature>
<dbReference type="Gene3D" id="3.90.1300.10">
    <property type="entry name" value="Amidase signature (AS) domain"/>
    <property type="match status" value="1"/>
</dbReference>
<dbReference type="PANTHER" id="PTHR46072:SF3">
    <property type="entry name" value="AMIDASE"/>
    <property type="match status" value="1"/>
</dbReference>
<dbReference type="EMBL" id="WNWR01000005">
    <property type="protein sequence ID" value="KAE9994574.1"/>
    <property type="molecule type" value="Genomic_DNA"/>
</dbReference>
<feature type="domain" description="Amidase" evidence="4">
    <location>
        <begin position="76"/>
        <end position="510"/>
    </location>
</feature>
<dbReference type="SUPFAM" id="SSF75304">
    <property type="entry name" value="Amidase signature (AS) enzymes"/>
    <property type="match status" value="1"/>
</dbReference>
<comment type="caution">
    <text evidence="5">The sequence shown here is derived from an EMBL/GenBank/DDBJ whole genome shotgun (WGS) entry which is preliminary data.</text>
</comment>
<evidence type="ECO:0000313" key="5">
    <source>
        <dbReference type="EMBL" id="KAE9981985.1"/>
    </source>
</evidence>
<proteinExistence type="inferred from homology"/>
<evidence type="ECO:0000256" key="2">
    <source>
        <dbReference type="ARBA" id="ARBA00022801"/>
    </source>
</evidence>
<evidence type="ECO:0000256" key="3">
    <source>
        <dbReference type="PIRSR" id="PIRSR001221-1"/>
    </source>
</evidence>
<evidence type="ECO:0000259" key="4">
    <source>
        <dbReference type="Pfam" id="PF01425"/>
    </source>
</evidence>
<evidence type="ECO:0000256" key="1">
    <source>
        <dbReference type="ARBA" id="ARBA00009199"/>
    </source>
</evidence>
<comment type="similarity">
    <text evidence="1">Belongs to the amidase family.</text>
</comment>
<dbReference type="InterPro" id="IPR036928">
    <property type="entry name" value="AS_sf"/>
</dbReference>
<keyword evidence="8" id="KW-1185">Reference proteome</keyword>
<evidence type="ECO:0000313" key="8">
    <source>
        <dbReference type="Proteomes" id="UP000490939"/>
    </source>
</evidence>
<dbReference type="GO" id="GO:0016787">
    <property type="term" value="F:hydrolase activity"/>
    <property type="evidence" value="ECO:0007669"/>
    <property type="project" value="UniProtKB-KW"/>
</dbReference>
<dbReference type="PANTHER" id="PTHR46072">
    <property type="entry name" value="AMIDASE-RELATED-RELATED"/>
    <property type="match status" value="1"/>
</dbReference>
<sequence>MSSWQEIGLQKRSPRDSLIPEAWKIEKKDYPSGSNVLGLPETFGILTSEEVEITSKYDTVDIVGLIKEGKYSAEAVTTAFCKRAAIAQQLVNCLTEISFEQAIERAKKLDAQRKANPDTPLGPLHGLPISLKDSFKIPGIDSTIGYISLVNKPAEKASPLVQILLDLGAVLYCKTNIPQSPLSIFKDLAEGGSTGGEGALVALRGSILGVGNDIASSTRIPSMCNGIYGMKPSSTVFPNNGQQSPGAEGGAGFAASTGPMARSMRACRFLLEKMIKADPWRYDFGCDKLSWVGDEVKTQGSKLRVAYVEDDGNYTVWPPMSRALTSSIKKLKAAGVEVVPISLPAIKEILEISRSYYRLDGGEHTKSMIASTGEPLIASVVAVYGRPGGGTQKTLAQLMTLNALRAQHRQLYTDFWRHQNIDCIIMSPCASVAPKLDSWRVMSYLVPWNYLDYPTCIVPIGKVEECDVPGRAKYGVEDEAVYGTYTSVEDYNNAPTSIQIVGRRQRDEELSDVATYIDSVINAK</sequence>
<feature type="active site" description="Charge relay system" evidence="3">
    <location>
        <position position="193"/>
    </location>
</feature>
<protein>
    <recommendedName>
        <fullName evidence="4">Amidase domain-containing protein</fullName>
    </recommendedName>
</protein>
<dbReference type="Pfam" id="PF01425">
    <property type="entry name" value="Amidase"/>
    <property type="match status" value="1"/>
</dbReference>